<evidence type="ECO:0000313" key="3">
    <source>
        <dbReference type="Proteomes" id="UP000176037"/>
    </source>
</evidence>
<protein>
    <recommendedName>
        <fullName evidence="4">Sodium:glutamate symporter</fullName>
    </recommendedName>
</protein>
<feature type="transmembrane region" description="Helical" evidence="1">
    <location>
        <begin position="273"/>
        <end position="294"/>
    </location>
</feature>
<dbReference type="GO" id="GO:0016020">
    <property type="term" value="C:membrane"/>
    <property type="evidence" value="ECO:0007669"/>
    <property type="project" value="InterPro"/>
</dbReference>
<dbReference type="EMBL" id="MJIC01000015">
    <property type="protein sequence ID" value="OFI33289.1"/>
    <property type="molecule type" value="Genomic_DNA"/>
</dbReference>
<dbReference type="GO" id="GO:0015813">
    <property type="term" value="P:L-glutamate transmembrane transport"/>
    <property type="evidence" value="ECO:0007669"/>
    <property type="project" value="InterPro"/>
</dbReference>
<dbReference type="OrthoDB" id="9801557at2"/>
<reference evidence="2 3" key="1">
    <citation type="submission" date="2016-09" db="EMBL/GenBank/DDBJ databases">
        <title>Alteromonas lipolytica, a new species isolated from sea water.</title>
        <authorList>
            <person name="Wu Y.-H."/>
            <person name="Cheng H."/>
            <person name="Xu X.-W."/>
        </authorList>
    </citation>
    <scope>NUCLEOTIDE SEQUENCE [LARGE SCALE GENOMIC DNA]</scope>
    <source>
        <strain evidence="2 3">JW12</strain>
    </source>
</reference>
<feature type="transmembrane region" description="Helical" evidence="1">
    <location>
        <begin position="370"/>
        <end position="391"/>
    </location>
</feature>
<evidence type="ECO:0008006" key="4">
    <source>
        <dbReference type="Google" id="ProtNLM"/>
    </source>
</evidence>
<dbReference type="GO" id="GO:0015501">
    <property type="term" value="F:glutamate:sodium symporter activity"/>
    <property type="evidence" value="ECO:0007669"/>
    <property type="project" value="InterPro"/>
</dbReference>
<feature type="transmembrane region" description="Helical" evidence="1">
    <location>
        <begin position="341"/>
        <end position="358"/>
    </location>
</feature>
<keyword evidence="1" id="KW-0812">Transmembrane</keyword>
<evidence type="ECO:0000313" key="2">
    <source>
        <dbReference type="EMBL" id="OFI33289.1"/>
    </source>
</evidence>
<dbReference type="STRING" id="1856405.BFC17_03240"/>
<feature type="transmembrane region" description="Helical" evidence="1">
    <location>
        <begin position="143"/>
        <end position="166"/>
    </location>
</feature>
<feature type="transmembrane region" description="Helical" evidence="1">
    <location>
        <begin position="241"/>
        <end position="261"/>
    </location>
</feature>
<comment type="caution">
    <text evidence="2">The sequence shown here is derived from an EMBL/GenBank/DDBJ whole genome shotgun (WGS) entry which is preliminary data.</text>
</comment>
<keyword evidence="3" id="KW-1185">Reference proteome</keyword>
<dbReference type="PANTHER" id="PTHR36178:SF1">
    <property type="entry name" value="SODIUM_GLUTAMATE SYMPORTER"/>
    <property type="match status" value="1"/>
</dbReference>
<dbReference type="AlphaFoldDB" id="A0A1E8FBK6"/>
<feature type="transmembrane region" description="Helical" evidence="1">
    <location>
        <begin position="112"/>
        <end position="131"/>
    </location>
</feature>
<feature type="transmembrane region" description="Helical" evidence="1">
    <location>
        <begin position="209"/>
        <end position="229"/>
    </location>
</feature>
<name>A0A1E8FBK6_9ALTE</name>
<gene>
    <name evidence="2" type="ORF">BFC17_03240</name>
</gene>
<dbReference type="Proteomes" id="UP000176037">
    <property type="component" value="Unassembled WGS sequence"/>
</dbReference>
<evidence type="ECO:0000256" key="1">
    <source>
        <dbReference type="SAM" id="Phobius"/>
    </source>
</evidence>
<sequence length="425" mass="45954">MLLCKVLRVKITLLQRLYIPVALLAGLLALVLANNGLNVIQLNFASSYGGLLIAVIFACLGLTTRLPDYTTLIQRTGRLWAFNQIVMVSQYLLAVLLGMVLIGIIWPDLPRAFGILMPAGFMGGHGTAVAVGNTLADLGWDGAMTLALTFATLGVFLAVLGGMLIVNVLSRLGVITHVRKFEELELHFRQGLIPHNERESLGVETVSSASINTFTLHFALIGLVILLAYHLSAVLSSAGQWVSVPVFACAFLIGYGLRILLNKTGYLTHFDSRIFQMGAGSATDYLVFFGIASIKISLVIDYFAPLLTVFVAGIALCLFLTFVVAPWLFGDEWVEKGVFSWGWMTGTVAMGILLLRVVDPKSQSKVLDDYAIAYVPTSVLEILLIALLPGLVMTGEAWLAIGALTAYLALVSLISLKLRKHGQKA</sequence>
<dbReference type="InterPro" id="IPR004445">
    <property type="entry name" value="GltS"/>
</dbReference>
<dbReference type="PANTHER" id="PTHR36178">
    <property type="entry name" value="SLR0625 PROTEIN"/>
    <property type="match status" value="1"/>
</dbReference>
<feature type="transmembrane region" description="Helical" evidence="1">
    <location>
        <begin position="85"/>
        <end position="106"/>
    </location>
</feature>
<feature type="transmembrane region" description="Helical" evidence="1">
    <location>
        <begin position="306"/>
        <end position="329"/>
    </location>
</feature>
<feature type="transmembrane region" description="Helical" evidence="1">
    <location>
        <begin position="12"/>
        <end position="33"/>
    </location>
</feature>
<feature type="transmembrane region" description="Helical" evidence="1">
    <location>
        <begin position="397"/>
        <end position="416"/>
    </location>
</feature>
<organism evidence="2 3">
    <name type="scientific">Alteromonas lipolytica</name>
    <dbReference type="NCBI Taxonomy" id="1856405"/>
    <lineage>
        <taxon>Bacteria</taxon>
        <taxon>Pseudomonadati</taxon>
        <taxon>Pseudomonadota</taxon>
        <taxon>Gammaproteobacteria</taxon>
        <taxon>Alteromonadales</taxon>
        <taxon>Alteromonadaceae</taxon>
        <taxon>Alteromonas/Salinimonas group</taxon>
        <taxon>Alteromonas</taxon>
    </lineage>
</organism>
<keyword evidence="1" id="KW-1133">Transmembrane helix</keyword>
<proteinExistence type="predicted"/>
<feature type="transmembrane region" description="Helical" evidence="1">
    <location>
        <begin position="45"/>
        <end position="64"/>
    </location>
</feature>
<dbReference type="RefSeq" id="WP_070177665.1">
    <property type="nucleotide sequence ID" value="NZ_BMJR01000002.1"/>
</dbReference>
<accession>A0A1E8FBK6</accession>
<keyword evidence="1" id="KW-0472">Membrane</keyword>